<protein>
    <submittedName>
        <fullName evidence="1">Uncharacterized protein</fullName>
    </submittedName>
</protein>
<dbReference type="Proteomes" id="UP001054945">
    <property type="component" value="Unassembled WGS sequence"/>
</dbReference>
<dbReference type="EMBL" id="BPLR01012397">
    <property type="protein sequence ID" value="GIY53738.1"/>
    <property type="molecule type" value="Genomic_DNA"/>
</dbReference>
<keyword evidence="2" id="KW-1185">Reference proteome</keyword>
<evidence type="ECO:0000313" key="2">
    <source>
        <dbReference type="Proteomes" id="UP001054945"/>
    </source>
</evidence>
<gene>
    <name evidence="1" type="ORF">CEXT_149261</name>
</gene>
<comment type="caution">
    <text evidence="1">The sequence shown here is derived from an EMBL/GenBank/DDBJ whole genome shotgun (WGS) entry which is preliminary data.</text>
</comment>
<dbReference type="AlphaFoldDB" id="A0AAV4U7F3"/>
<reference evidence="1 2" key="1">
    <citation type="submission" date="2021-06" db="EMBL/GenBank/DDBJ databases">
        <title>Caerostris extrusa draft genome.</title>
        <authorList>
            <person name="Kono N."/>
            <person name="Arakawa K."/>
        </authorList>
    </citation>
    <scope>NUCLEOTIDE SEQUENCE [LARGE SCALE GENOMIC DNA]</scope>
</reference>
<accession>A0AAV4U7F3</accession>
<sequence>MDLPFGFGLETPGSAILLTCRTNFELLAEVFLKCLSTVFSVGLGGLNRLFQESLLRQRGSFLHDGSAQKACVSITFTSSLDSQSHIIQNG</sequence>
<proteinExistence type="predicted"/>
<evidence type="ECO:0000313" key="1">
    <source>
        <dbReference type="EMBL" id="GIY53738.1"/>
    </source>
</evidence>
<organism evidence="1 2">
    <name type="scientific">Caerostris extrusa</name>
    <name type="common">Bark spider</name>
    <name type="synonym">Caerostris bankana</name>
    <dbReference type="NCBI Taxonomy" id="172846"/>
    <lineage>
        <taxon>Eukaryota</taxon>
        <taxon>Metazoa</taxon>
        <taxon>Ecdysozoa</taxon>
        <taxon>Arthropoda</taxon>
        <taxon>Chelicerata</taxon>
        <taxon>Arachnida</taxon>
        <taxon>Araneae</taxon>
        <taxon>Araneomorphae</taxon>
        <taxon>Entelegynae</taxon>
        <taxon>Araneoidea</taxon>
        <taxon>Araneidae</taxon>
        <taxon>Caerostris</taxon>
    </lineage>
</organism>
<name>A0AAV4U7F3_CAEEX</name>